<keyword evidence="5" id="KW-1185">Reference proteome</keyword>
<dbReference type="PANTHER" id="PTHR12406">
    <property type="entry name" value="CALCIUM-INDEPENDENT PHOSPHOLIPASE A2 IPLA2 -RELATED"/>
    <property type="match status" value="1"/>
</dbReference>
<comment type="caution">
    <text evidence="2">Lacks conserved residue(s) required for the propagation of feature annotation.</text>
</comment>
<keyword evidence="2" id="KW-0442">Lipid degradation</keyword>
<feature type="short sequence motif" description="DGA/G" evidence="2">
    <location>
        <begin position="187"/>
        <end position="189"/>
    </location>
</feature>
<dbReference type="AlphaFoldDB" id="A0A327Z0E9"/>
<dbReference type="Pfam" id="PF01734">
    <property type="entry name" value="Patatin"/>
    <property type="match status" value="1"/>
</dbReference>
<keyword evidence="2" id="KW-0378">Hydrolase</keyword>
<comment type="caution">
    <text evidence="4">The sequence shown here is derived from an EMBL/GenBank/DDBJ whole genome shotgun (WGS) entry which is preliminary data.</text>
</comment>
<accession>A0A327Z0E9</accession>
<dbReference type="GO" id="GO:0019433">
    <property type="term" value="P:triglyceride catabolic process"/>
    <property type="evidence" value="ECO:0007669"/>
    <property type="project" value="TreeGrafter"/>
</dbReference>
<keyword evidence="1 2" id="KW-0443">Lipid metabolism</keyword>
<evidence type="ECO:0000256" key="1">
    <source>
        <dbReference type="ARBA" id="ARBA00023098"/>
    </source>
</evidence>
<evidence type="ECO:0000313" key="4">
    <source>
        <dbReference type="EMBL" id="RAK27756.1"/>
    </source>
</evidence>
<dbReference type="GO" id="GO:0016020">
    <property type="term" value="C:membrane"/>
    <property type="evidence" value="ECO:0007669"/>
    <property type="project" value="TreeGrafter"/>
</dbReference>
<name>A0A327Z0E9_9ACTN</name>
<feature type="active site" description="Proton acceptor" evidence="2">
    <location>
        <position position="187"/>
    </location>
</feature>
<proteinExistence type="predicted"/>
<sequence length="278" mass="27865">MTGVAWHLGVLCGLQRSGVSLGDADIIVGTSAGSIVGTLLAAGVDLEAAVAEQEIPHASGSGGGRTAAAAAAGGGGGGGGAGRVLAAFAVLADPSIPAQEARARVGAMALAAPNQDETTYLARMKPLLPIRDWPDRDLRITVVDAADGRDVVLDRTSGAPLLQAVSASCAVPALMPPVTIGDRRYIDGGVRLGAGADLAAGADHLVVIAPMAAFGRDRILAEMASTGAGKTLLIEPDEAAMEAYGANFMDASKRSDAVQAGLRQAKSLTEAVQAVWPI</sequence>
<gene>
    <name evidence="4" type="ORF">B0I29_122139</name>
</gene>
<feature type="domain" description="PNPLA" evidence="3">
    <location>
        <begin position="1"/>
        <end position="200"/>
    </location>
</feature>
<dbReference type="Gene3D" id="3.40.1090.10">
    <property type="entry name" value="Cytosolic phospholipase A2 catalytic domain"/>
    <property type="match status" value="2"/>
</dbReference>
<dbReference type="GO" id="GO:0055088">
    <property type="term" value="P:lipid homeostasis"/>
    <property type="evidence" value="ECO:0007669"/>
    <property type="project" value="TreeGrafter"/>
</dbReference>
<dbReference type="InterPro" id="IPR033562">
    <property type="entry name" value="PLPL"/>
</dbReference>
<dbReference type="InterPro" id="IPR016035">
    <property type="entry name" value="Acyl_Trfase/lysoPLipase"/>
</dbReference>
<dbReference type="Proteomes" id="UP000249341">
    <property type="component" value="Unassembled WGS sequence"/>
</dbReference>
<reference evidence="4 5" key="1">
    <citation type="submission" date="2018-06" db="EMBL/GenBank/DDBJ databases">
        <title>Genomic Encyclopedia of Type Strains, Phase III (KMG-III): the genomes of soil and plant-associated and newly described type strains.</title>
        <authorList>
            <person name="Whitman W."/>
        </authorList>
    </citation>
    <scope>NUCLEOTIDE SEQUENCE [LARGE SCALE GENOMIC DNA]</scope>
    <source>
        <strain evidence="4 5">CGMCC 4.7090</strain>
    </source>
</reference>
<feature type="short sequence motif" description="GXSXG" evidence="2">
    <location>
        <begin position="29"/>
        <end position="33"/>
    </location>
</feature>
<feature type="active site" description="Nucleophile" evidence="2">
    <location>
        <position position="31"/>
    </location>
</feature>
<evidence type="ECO:0000256" key="2">
    <source>
        <dbReference type="PROSITE-ProRule" id="PRU01161"/>
    </source>
</evidence>
<dbReference type="PROSITE" id="PS51635">
    <property type="entry name" value="PNPLA"/>
    <property type="match status" value="1"/>
</dbReference>
<dbReference type="EMBL" id="QLMJ01000022">
    <property type="protein sequence ID" value="RAK27756.1"/>
    <property type="molecule type" value="Genomic_DNA"/>
</dbReference>
<dbReference type="SUPFAM" id="SSF52151">
    <property type="entry name" value="FabD/lysophospholipase-like"/>
    <property type="match status" value="1"/>
</dbReference>
<organism evidence="4 5">
    <name type="scientific">Actinoplanes lutulentus</name>
    <dbReference type="NCBI Taxonomy" id="1287878"/>
    <lineage>
        <taxon>Bacteria</taxon>
        <taxon>Bacillati</taxon>
        <taxon>Actinomycetota</taxon>
        <taxon>Actinomycetes</taxon>
        <taxon>Micromonosporales</taxon>
        <taxon>Micromonosporaceae</taxon>
        <taxon>Actinoplanes</taxon>
    </lineage>
</organism>
<dbReference type="InterPro" id="IPR002641">
    <property type="entry name" value="PNPLA_dom"/>
</dbReference>
<dbReference type="PANTHER" id="PTHR12406:SF7">
    <property type="entry name" value="PATATIN-LIKE PHOSPHOLIPASE DOMAIN-CONTAINING PROTEIN 4"/>
    <property type="match status" value="1"/>
</dbReference>
<evidence type="ECO:0000313" key="5">
    <source>
        <dbReference type="Proteomes" id="UP000249341"/>
    </source>
</evidence>
<dbReference type="GO" id="GO:0005811">
    <property type="term" value="C:lipid droplet"/>
    <property type="evidence" value="ECO:0007669"/>
    <property type="project" value="TreeGrafter"/>
</dbReference>
<dbReference type="GO" id="GO:0005737">
    <property type="term" value="C:cytoplasm"/>
    <property type="evidence" value="ECO:0007669"/>
    <property type="project" value="TreeGrafter"/>
</dbReference>
<evidence type="ECO:0000259" key="3">
    <source>
        <dbReference type="PROSITE" id="PS51635"/>
    </source>
</evidence>
<dbReference type="GO" id="GO:0004806">
    <property type="term" value="F:triacylglycerol lipase activity"/>
    <property type="evidence" value="ECO:0007669"/>
    <property type="project" value="TreeGrafter"/>
</dbReference>
<protein>
    <submittedName>
        <fullName evidence="4">NTE family protein</fullName>
    </submittedName>
</protein>